<protein>
    <submittedName>
        <fullName evidence="1">Uncharacterized protein</fullName>
    </submittedName>
</protein>
<organism evidence="1 2">
    <name type="scientific">Sorangium cellulosum</name>
    <name type="common">Polyangium cellulosum</name>
    <dbReference type="NCBI Taxonomy" id="56"/>
    <lineage>
        <taxon>Bacteria</taxon>
        <taxon>Pseudomonadati</taxon>
        <taxon>Myxococcota</taxon>
        <taxon>Polyangia</taxon>
        <taxon>Polyangiales</taxon>
        <taxon>Polyangiaceae</taxon>
        <taxon>Sorangium</taxon>
    </lineage>
</organism>
<dbReference type="PROSITE" id="PS51257">
    <property type="entry name" value="PROKAR_LIPOPROTEIN"/>
    <property type="match status" value="1"/>
</dbReference>
<evidence type="ECO:0000313" key="1">
    <source>
        <dbReference type="EMBL" id="AUX46926.1"/>
    </source>
</evidence>
<evidence type="ECO:0000313" key="2">
    <source>
        <dbReference type="Proteomes" id="UP000238348"/>
    </source>
</evidence>
<proteinExistence type="predicted"/>
<reference evidence="1 2" key="1">
    <citation type="submission" date="2015-09" db="EMBL/GenBank/DDBJ databases">
        <title>Sorangium comparison.</title>
        <authorList>
            <person name="Zaburannyi N."/>
            <person name="Bunk B."/>
            <person name="Overmann J."/>
            <person name="Mueller R."/>
        </authorList>
    </citation>
    <scope>NUCLEOTIDE SEQUENCE [LARGE SCALE GENOMIC DNA]</scope>
    <source>
        <strain evidence="1 2">So ce26</strain>
    </source>
</reference>
<accession>A0A2L0F5T2</accession>
<dbReference type="EMBL" id="CP012673">
    <property type="protein sequence ID" value="AUX46926.1"/>
    <property type="molecule type" value="Genomic_DNA"/>
</dbReference>
<dbReference type="AlphaFoldDB" id="A0A2L0F5T2"/>
<name>A0A2L0F5T2_SORCE</name>
<dbReference type="Proteomes" id="UP000238348">
    <property type="component" value="Chromosome"/>
</dbReference>
<gene>
    <name evidence="1" type="ORF">SOCE26_084360</name>
</gene>
<sequence length="132" mass="13821">MNKFPVVLCFILAGCNFDVGDCYLRDDGKGGAGGIILTATGVGGYGISPTGSGGFGPLPPLEPQDMDPPPPVCNIAAQSPCNEKCEADYESASVACGKFESEAQRRACGESAYADYPLCQRRVRQAPPGNLW</sequence>